<comment type="cofactor">
    <cofactor evidence="1">
        <name>pantetheine 4'-phosphate</name>
        <dbReference type="ChEBI" id="CHEBI:47942"/>
    </cofactor>
</comment>
<dbReference type="InterPro" id="IPR020806">
    <property type="entry name" value="PKS_PP-bd"/>
</dbReference>
<evidence type="ECO:0000256" key="3">
    <source>
        <dbReference type="ARBA" id="ARBA00022553"/>
    </source>
</evidence>
<dbReference type="Pfam" id="PF00501">
    <property type="entry name" value="AMP-binding"/>
    <property type="match status" value="2"/>
</dbReference>
<dbReference type="SUPFAM" id="SSF47336">
    <property type="entry name" value="ACP-like"/>
    <property type="match status" value="2"/>
</dbReference>
<feature type="domain" description="Carrier" evidence="4">
    <location>
        <begin position="1712"/>
        <end position="1787"/>
    </location>
</feature>
<keyword evidence="6" id="KW-1185">Reference proteome</keyword>
<dbReference type="NCBIfam" id="TIGR01733">
    <property type="entry name" value="AA-adenyl-dom"/>
    <property type="match status" value="1"/>
</dbReference>
<dbReference type="Gene3D" id="3.40.50.980">
    <property type="match status" value="2"/>
</dbReference>
<dbReference type="InterPro" id="IPR000873">
    <property type="entry name" value="AMP-dep_synth/lig_dom"/>
</dbReference>
<dbReference type="SMART" id="SM01294">
    <property type="entry name" value="PKS_PP_betabranch"/>
    <property type="match status" value="1"/>
</dbReference>
<dbReference type="Gene3D" id="1.10.1200.10">
    <property type="entry name" value="ACP-like"/>
    <property type="match status" value="1"/>
</dbReference>
<dbReference type="InterPro" id="IPR036736">
    <property type="entry name" value="ACP-like_sf"/>
</dbReference>
<dbReference type="RefSeq" id="WP_190117018.1">
    <property type="nucleotide sequence ID" value="NZ_BMVR01000006.1"/>
</dbReference>
<dbReference type="PROSITE" id="PS00012">
    <property type="entry name" value="PHOSPHOPANTETHEINE"/>
    <property type="match status" value="1"/>
</dbReference>
<dbReference type="Gene3D" id="3.40.50.1820">
    <property type="entry name" value="alpha/beta hydrolase"/>
    <property type="match status" value="1"/>
</dbReference>
<dbReference type="SUPFAM" id="SSF56801">
    <property type="entry name" value="Acetyl-CoA synthetase-like"/>
    <property type="match status" value="2"/>
</dbReference>
<dbReference type="Proteomes" id="UP000634780">
    <property type="component" value="Unassembled WGS sequence"/>
</dbReference>
<reference evidence="5 6" key="1">
    <citation type="submission" date="2020-12" db="EMBL/GenBank/DDBJ databases">
        <title>Streptomyces typhae sp. nov., a novel endophytic actinomycete isolated from the root of cattail pollen (Typha angustifolia L.).</title>
        <authorList>
            <person name="Peng C."/>
            <person name="Liu C."/>
        </authorList>
    </citation>
    <scope>NUCLEOTIDE SEQUENCE [LARGE SCALE GENOMIC DNA]</scope>
    <source>
        <strain evidence="5 6">JCM 4753</strain>
    </source>
</reference>
<dbReference type="InterPro" id="IPR006162">
    <property type="entry name" value="Ppantetheine_attach_site"/>
</dbReference>
<accession>A0ABS0XDD2</accession>
<dbReference type="InterPro" id="IPR042099">
    <property type="entry name" value="ANL_N_sf"/>
</dbReference>
<dbReference type="InterPro" id="IPR029058">
    <property type="entry name" value="AB_hydrolase_fold"/>
</dbReference>
<dbReference type="Pfam" id="PF00550">
    <property type="entry name" value="PP-binding"/>
    <property type="match status" value="2"/>
</dbReference>
<evidence type="ECO:0000256" key="1">
    <source>
        <dbReference type="ARBA" id="ARBA00001957"/>
    </source>
</evidence>
<dbReference type="InterPro" id="IPR025110">
    <property type="entry name" value="AMP-bd_C"/>
</dbReference>
<proteinExistence type="predicted"/>
<comment type="caution">
    <text evidence="5">The sequence shown here is derived from an EMBL/GenBank/DDBJ whole genome shotgun (WGS) entry which is preliminary data.</text>
</comment>
<dbReference type="InterPro" id="IPR010071">
    <property type="entry name" value="AA_adenyl_dom"/>
</dbReference>
<dbReference type="PROSITE" id="PS00455">
    <property type="entry name" value="AMP_BINDING"/>
    <property type="match status" value="1"/>
</dbReference>
<dbReference type="InterPro" id="IPR009081">
    <property type="entry name" value="PP-bd_ACP"/>
</dbReference>
<dbReference type="Gene3D" id="3.30.300.30">
    <property type="match status" value="2"/>
</dbReference>
<organism evidence="5 6">
    <name type="scientific">Streptomyces flavofungini</name>
    <dbReference type="NCBI Taxonomy" id="68200"/>
    <lineage>
        <taxon>Bacteria</taxon>
        <taxon>Bacillati</taxon>
        <taxon>Actinomycetota</taxon>
        <taxon>Actinomycetes</taxon>
        <taxon>Kitasatosporales</taxon>
        <taxon>Streptomycetaceae</taxon>
        <taxon>Streptomyces</taxon>
    </lineage>
</organism>
<dbReference type="PANTHER" id="PTHR45527:SF1">
    <property type="entry name" value="FATTY ACID SYNTHASE"/>
    <property type="match status" value="1"/>
</dbReference>
<dbReference type="Gene3D" id="3.40.50.12780">
    <property type="entry name" value="N-terminal domain of ligase-like"/>
    <property type="match status" value="1"/>
</dbReference>
<evidence type="ECO:0000259" key="4">
    <source>
        <dbReference type="PROSITE" id="PS50075"/>
    </source>
</evidence>
<evidence type="ECO:0000313" key="5">
    <source>
        <dbReference type="EMBL" id="MBJ3811228.1"/>
    </source>
</evidence>
<dbReference type="Gene3D" id="2.30.38.10">
    <property type="entry name" value="Luciferase, Domain 3"/>
    <property type="match status" value="1"/>
</dbReference>
<dbReference type="SMART" id="SM00823">
    <property type="entry name" value="PKS_PP"/>
    <property type="match status" value="2"/>
</dbReference>
<dbReference type="InterPro" id="IPR001242">
    <property type="entry name" value="Condensation_dom"/>
</dbReference>
<dbReference type="PROSITE" id="PS50075">
    <property type="entry name" value="CARRIER"/>
    <property type="match status" value="2"/>
</dbReference>
<dbReference type="InterPro" id="IPR023213">
    <property type="entry name" value="CAT-like_dom_sf"/>
</dbReference>
<evidence type="ECO:0000313" key="6">
    <source>
        <dbReference type="Proteomes" id="UP000634780"/>
    </source>
</evidence>
<dbReference type="CDD" id="cd19543">
    <property type="entry name" value="DCL_NRPS"/>
    <property type="match status" value="1"/>
</dbReference>
<dbReference type="SUPFAM" id="SSF52777">
    <property type="entry name" value="CoA-dependent acyltransferases"/>
    <property type="match status" value="3"/>
</dbReference>
<keyword evidence="2" id="KW-0596">Phosphopantetheine</keyword>
<feature type="domain" description="Carrier" evidence="4">
    <location>
        <begin position="717"/>
        <end position="791"/>
    </location>
</feature>
<name>A0ABS0XDD2_9ACTN</name>
<dbReference type="InterPro" id="IPR045851">
    <property type="entry name" value="AMP-bd_C_sf"/>
</dbReference>
<keyword evidence="3" id="KW-0597">Phosphoprotein</keyword>
<gene>
    <name evidence="5" type="ORF">JGB26_29750</name>
</gene>
<dbReference type="PANTHER" id="PTHR45527">
    <property type="entry name" value="NONRIBOSOMAL PEPTIDE SYNTHETASE"/>
    <property type="match status" value="1"/>
</dbReference>
<dbReference type="Pfam" id="PF13193">
    <property type="entry name" value="AMP-binding_C"/>
    <property type="match status" value="2"/>
</dbReference>
<dbReference type="EMBL" id="JAEKOZ010000024">
    <property type="protein sequence ID" value="MBJ3811228.1"/>
    <property type="molecule type" value="Genomic_DNA"/>
</dbReference>
<dbReference type="InterPro" id="IPR020845">
    <property type="entry name" value="AMP-binding_CS"/>
</dbReference>
<dbReference type="Pfam" id="PF00668">
    <property type="entry name" value="Condensation"/>
    <property type="match status" value="1"/>
</dbReference>
<dbReference type="Gene3D" id="3.30.559.30">
    <property type="entry name" value="Nonribosomal peptide synthetase, condensation domain"/>
    <property type="match status" value="2"/>
</dbReference>
<protein>
    <submittedName>
        <fullName evidence="5">Amino acid adenylation domain-containing protein</fullName>
    </submittedName>
</protein>
<sequence>MNHALSPVTAEWPMVLLPTDRRRQAGVPTRSPATARAELRVPPTQDVLLAGFAALLFRYTGEDQISFDRTDADGRTEQVRLLGVGESTLDELAHRWTADLLPQAGPASTGIRFAAPGDAAASLAHELQLVVREDTEGRHALELHYDGGLFDATTAARLLDHYRTLVEDGTAHPDRPVARLRLLTGVELRRMLVEWNQTGTDLPNDVCLHAAFEIQADRAPDAVAVVRGTERRTYGQINREANRLAHRLIALGVGPDVRVGLCLDRSPELLVAVLGILKAGGSYVPLDPEYPGQRIATMVHGTSCAVMVSRSDLTANLPGTSPEESRPLVLLDRDADALAAQPEHNPGPTSGPDDLCYILHSSGSTGAPKPIALRHRGVMNTLADLNSRFGVGPGDAVLSLSSPSFDLSVYEFLGLTTAGGTVVLPDPARTKDPAHWAELIVAENLTIWHSAPALLTLLTDHLEQTGAAPIPGLRLSMLGGDWVPVTLCDRLRVFAPELRFIVMGGATEASIHSTIYDVEVTDPEWASIPYGRPLANQRAYILDDALQPVAPGVTGELCVAGVSLAREYLGQPERTAERFLDWSHADVAGERIYRTGDMARFAPDGMIEMLGRRDFQVKVNGLRVELGEIEVVLRAHEGIRQTAVVARDGRLIAYVVPGEDQEVPAASKLRDFLAERLPEFMVPKAFVVLDKLPITPNGKLDRKGLPEPGFAGATYRAPRSAEEETLAGVFAEVLGRERVGIDDDFVGMGGDSIRSIQVVIRARARGIEITTRQIFESRTIAELALAATTADPTTYAAEDTSEPMLTADRDDVDSWTRRYGQLADVWPLTPMQSGMLFESMLSDTGPDTYQMQTLYHLSGRVDAARLRAAGQAVLERHPNLRAAFVTDSTDNLVQVIVNGVELPWREIDLSDLPEAARDEELRRFLGEDRAARFDRAEPPLLRMALVRLGPERAELVLTTHHVLLDGWSEQVLAQDLLRLYAAADPSALEPARGFRDFLAWLSRQDHEESSRAWAAELAGLDGPTTLVPGEAQPAAVGDVSVTLTPDESRQWARCCAELGVTAGTLVHGAWALVLSALTGRQDVVFGSTVAGRPSTLAGVESMVGIFINTLPVRVRCTPGGTVTELLTDLQKRQTALLDHHHHSLAEIQRATGLAALFDTLVVIQSYPPRDDGSAVEAGVEITGVDSAAAVNYPLTLIAEGDRFTVQYHADLVDKGTAEAVAARFHSVLNQLAGDAGRRVGTVDVLLPGERDQLLAAPAGAPSVSQDTPVTLFEHRAAATPEAIAVADAAAELTYRELDVRADRLAAELVGRGAGPETVVALALPRSVGLAVALVGTAKSGAAFLPVDPARQDVAGADLVLTLADLDLPEPTGTGGSRPAAPDPRHLACVRGPGGSSGGIALSHRALADAVRRFAAGAGLLPGTRLLAASPHEDEVAFEILAALCAGARVEVTPHAADLIQDGWAGDVISTSAPFFAEALDRCAKTVRTNTVALTGDVLGGSFADRIRDRIPGVRTVDVYRPAGTAGGAPLDTTKAYVLSPALRPVPPGVTGELYLAGEVPRGYHADGAPTAQRLVADPYGPAGSRMHRTGDLARWDGAGRVEFAGHGGARATIDGHQVRTGDVEAVLAAHPAVSRTVVAVREGDRLVGYVVPAPGGGADGEELREYVARLLPAHMVPAVIVTLDELPSGASADLEALPDPGAAAADGGGYRGGRTSQEEALCELFADVLGLDRVGIDDDFFKLGGNSLLATRLIGRLRRSLGVEVSIRTIFEHPTIARLSGHIPAEPKKSRPRLRRMTQ</sequence>
<dbReference type="Gene3D" id="3.30.559.10">
    <property type="entry name" value="Chloramphenicol acetyltransferase-like domain"/>
    <property type="match status" value="1"/>
</dbReference>
<evidence type="ECO:0000256" key="2">
    <source>
        <dbReference type="ARBA" id="ARBA00022450"/>
    </source>
</evidence>